<name>A0A2P5SYZ4_9GAMM</name>
<comment type="similarity">
    <text evidence="4">Belongs to the 2-oxoacid dehydrogenase family.</text>
</comment>
<dbReference type="NCBIfam" id="NF004309">
    <property type="entry name" value="PRK05704.1"/>
    <property type="match status" value="1"/>
</dbReference>
<dbReference type="PANTHER" id="PTHR43416:SF5">
    <property type="entry name" value="DIHYDROLIPOYLLYSINE-RESIDUE SUCCINYLTRANSFERASE COMPONENT OF 2-OXOGLUTARATE DEHYDROGENASE COMPLEX, MITOCHONDRIAL"/>
    <property type="match status" value="1"/>
</dbReference>
<dbReference type="AlphaFoldDB" id="A0A2P5SYZ4"/>
<evidence type="ECO:0000256" key="5">
    <source>
        <dbReference type="ARBA" id="ARBA00022532"/>
    </source>
</evidence>
<evidence type="ECO:0000256" key="10">
    <source>
        <dbReference type="NCBIfam" id="TIGR01347"/>
    </source>
</evidence>
<evidence type="ECO:0000313" key="14">
    <source>
        <dbReference type="Proteomes" id="UP000296034"/>
    </source>
</evidence>
<keyword evidence="6 13" id="KW-0808">Transferase</keyword>
<evidence type="ECO:0000256" key="3">
    <source>
        <dbReference type="ARBA" id="ARBA00005145"/>
    </source>
</evidence>
<dbReference type="GO" id="GO:0033512">
    <property type="term" value="P:L-lysine catabolic process to acetyl-CoA via saccharopine"/>
    <property type="evidence" value="ECO:0007669"/>
    <property type="project" value="UniProtKB-UniPathway"/>
</dbReference>
<organism evidence="13 14">
    <name type="scientific">Candidatus Pantoea edessiphila</name>
    <dbReference type="NCBI Taxonomy" id="2044610"/>
    <lineage>
        <taxon>Bacteria</taxon>
        <taxon>Pseudomonadati</taxon>
        <taxon>Pseudomonadota</taxon>
        <taxon>Gammaproteobacteria</taxon>
        <taxon>Enterobacterales</taxon>
        <taxon>Erwiniaceae</taxon>
        <taxon>Pantoea</taxon>
    </lineage>
</organism>
<dbReference type="OrthoDB" id="9805770at2"/>
<dbReference type="Pfam" id="PF00364">
    <property type="entry name" value="Biotin_lipoyl"/>
    <property type="match status" value="1"/>
</dbReference>
<dbReference type="Proteomes" id="UP000296034">
    <property type="component" value="Unassembled WGS sequence"/>
</dbReference>
<evidence type="ECO:0000313" key="13">
    <source>
        <dbReference type="EMBL" id="PPI87561.1"/>
    </source>
</evidence>
<dbReference type="UniPathway" id="UPA00868">
    <property type="reaction ID" value="UER00840"/>
</dbReference>
<comment type="caution">
    <text evidence="13">The sequence shown here is derived from an EMBL/GenBank/DDBJ whole genome shotgun (WGS) entry which is preliminary data.</text>
</comment>
<dbReference type="Gene3D" id="2.40.50.100">
    <property type="match status" value="1"/>
</dbReference>
<evidence type="ECO:0000256" key="8">
    <source>
        <dbReference type="ARBA" id="ARBA00023315"/>
    </source>
</evidence>
<dbReference type="CDD" id="cd06849">
    <property type="entry name" value="lipoyl_domain"/>
    <property type="match status" value="1"/>
</dbReference>
<dbReference type="EMBL" id="PDKS01000001">
    <property type="protein sequence ID" value="PPI87561.1"/>
    <property type="molecule type" value="Genomic_DNA"/>
</dbReference>
<dbReference type="PANTHER" id="PTHR43416">
    <property type="entry name" value="DIHYDROLIPOYLLYSINE-RESIDUE SUCCINYLTRANSFERASE COMPONENT OF 2-OXOGLUTARATE DEHYDROGENASE COMPLEX, MITOCHONDRIAL-RELATED"/>
    <property type="match status" value="1"/>
</dbReference>
<dbReference type="SUPFAM" id="SSF52777">
    <property type="entry name" value="CoA-dependent acyltransferases"/>
    <property type="match status" value="1"/>
</dbReference>
<evidence type="ECO:0000256" key="2">
    <source>
        <dbReference type="ARBA" id="ARBA00004052"/>
    </source>
</evidence>
<dbReference type="Pfam" id="PF00198">
    <property type="entry name" value="2-oxoacid_dh"/>
    <property type="match status" value="1"/>
</dbReference>
<comment type="function">
    <text evidence="2">E2 component of the 2-oxoglutarate dehydrogenase (OGDH) complex which catalyzes the second step in the conversion of 2-oxoglutarate to succinyl-CoA and CO(2).</text>
</comment>
<evidence type="ECO:0000256" key="4">
    <source>
        <dbReference type="ARBA" id="ARBA00007317"/>
    </source>
</evidence>
<sequence>MSVLEILVPDLPESVVDASIATWHKKPGDKVNLDEVLVEIETDKVIIEIPAISEGILENIVKDQGSIVKAHQVIGFLNTIVNSNDNIEKQNHQKIDQQNNQDKKEHVEDNKLIQETNDIFSPSIRRFIAEHDIDISQMQSCIGNKQITIEDIKTYLNNKLETETKTIVQNNINLDRIEKRVPMTRMRKRIAERLIDAKNSTAMLTTFNEVNMQSVINTRKKYGDLFEKGHGVRLGFMSFYVKAVIEALKQYPEINAFIDSDDVIYHNYFDINIAISTPRGLVTPVIRNADQMNMADIEKKIIELAAKGRDGKLKVEDLTGGNFTITNGGVFGSLMSTPIINPPQSAILGIHVIKDRPMALKGETIILPMMYIALSYDHRLIDGRESIGYLVKVKEGLEDPIRLLLNL</sequence>
<dbReference type="PROSITE" id="PS51826">
    <property type="entry name" value="PSBD"/>
    <property type="match status" value="1"/>
</dbReference>
<feature type="domain" description="Peripheral subunit-binding (PSBD)" evidence="12">
    <location>
        <begin position="119"/>
        <end position="156"/>
    </location>
</feature>
<keyword evidence="5" id="KW-0816">Tricarboxylic acid cycle</keyword>
<dbReference type="NCBIfam" id="TIGR01347">
    <property type="entry name" value="sucB"/>
    <property type="match status" value="1"/>
</dbReference>
<comment type="catalytic activity">
    <reaction evidence="9">
        <text>N(6)-[(R)-dihydrolipoyl]-L-lysyl-[protein] + succinyl-CoA = N(6)-[(R)-S(8)-succinyldihydrolipoyl]-L-lysyl-[protein] + CoA</text>
        <dbReference type="Rhea" id="RHEA:15213"/>
        <dbReference type="Rhea" id="RHEA-COMP:10475"/>
        <dbReference type="Rhea" id="RHEA-COMP:20092"/>
        <dbReference type="ChEBI" id="CHEBI:57287"/>
        <dbReference type="ChEBI" id="CHEBI:57292"/>
        <dbReference type="ChEBI" id="CHEBI:83100"/>
        <dbReference type="ChEBI" id="CHEBI:83120"/>
        <dbReference type="EC" id="2.3.1.61"/>
    </reaction>
</comment>
<protein>
    <recommendedName>
        <fullName evidence="10">Dihydrolipoyllysine-residue succinyltransferase</fullName>
        <ecNumber evidence="10">2.3.1.61</ecNumber>
    </recommendedName>
</protein>
<dbReference type="InterPro" id="IPR023213">
    <property type="entry name" value="CAT-like_dom_sf"/>
</dbReference>
<dbReference type="InterPro" id="IPR050537">
    <property type="entry name" value="2-oxoacid_dehydrogenase"/>
</dbReference>
<proteinExistence type="inferred from homology"/>
<dbReference type="GO" id="GO:0006099">
    <property type="term" value="P:tricarboxylic acid cycle"/>
    <property type="evidence" value="ECO:0007669"/>
    <property type="project" value="UniProtKB-UniRule"/>
</dbReference>
<dbReference type="InterPro" id="IPR000089">
    <property type="entry name" value="Biotin_lipoyl"/>
</dbReference>
<comment type="pathway">
    <text evidence="3">Amino-acid degradation; L-lysine degradation via saccharopine pathway; glutaryl-CoA from L-lysine: step 6/6.</text>
</comment>
<dbReference type="InterPro" id="IPR003016">
    <property type="entry name" value="2-oxoA_DH_lipoyl-BS"/>
</dbReference>
<reference evidence="13 14" key="1">
    <citation type="journal article" date="2018" name="Genome Biol. Evol.">
        <title>Cladogenesis and Genomic Streamlining in Extracellular Endosymbionts of Tropical Stink Bugs.</title>
        <authorList>
            <person name="Otero-Bravo A."/>
            <person name="Goffredi S."/>
            <person name="Sabree Z.L."/>
        </authorList>
    </citation>
    <scope>NUCLEOTIDE SEQUENCE [LARGE SCALE GENOMIC DNA]</scope>
    <source>
        <strain evidence="13 14">SoET</strain>
    </source>
</reference>
<evidence type="ECO:0000256" key="6">
    <source>
        <dbReference type="ARBA" id="ARBA00022679"/>
    </source>
</evidence>
<dbReference type="EC" id="2.3.1.61" evidence="10"/>
<dbReference type="FunFam" id="3.30.559.10:FF:000005">
    <property type="entry name" value="Dihydrolipoyllysine-residue succinyltransferase component of 2-oxoglutarate dehydrogenase complex"/>
    <property type="match status" value="1"/>
</dbReference>
<feature type="domain" description="Lipoyl-binding" evidence="11">
    <location>
        <begin position="3"/>
        <end position="78"/>
    </location>
</feature>
<dbReference type="InterPro" id="IPR006255">
    <property type="entry name" value="SucB"/>
</dbReference>
<gene>
    <name evidence="13" type="ORF">CRV11_01370</name>
</gene>
<dbReference type="PROSITE" id="PS00189">
    <property type="entry name" value="LIPOYL"/>
    <property type="match status" value="1"/>
</dbReference>
<evidence type="ECO:0000256" key="1">
    <source>
        <dbReference type="ARBA" id="ARBA00001938"/>
    </source>
</evidence>
<dbReference type="GO" id="GO:0005829">
    <property type="term" value="C:cytosol"/>
    <property type="evidence" value="ECO:0007669"/>
    <property type="project" value="TreeGrafter"/>
</dbReference>
<evidence type="ECO:0000259" key="11">
    <source>
        <dbReference type="PROSITE" id="PS50968"/>
    </source>
</evidence>
<evidence type="ECO:0000259" key="12">
    <source>
        <dbReference type="PROSITE" id="PS51826"/>
    </source>
</evidence>
<comment type="cofactor">
    <cofactor evidence="1">
        <name>(R)-lipoate</name>
        <dbReference type="ChEBI" id="CHEBI:83088"/>
    </cofactor>
</comment>
<keyword evidence="8" id="KW-0012">Acyltransferase</keyword>
<keyword evidence="7" id="KW-0450">Lipoyl</keyword>
<dbReference type="PROSITE" id="PS50968">
    <property type="entry name" value="BIOTINYL_LIPOYL"/>
    <property type="match status" value="1"/>
</dbReference>
<dbReference type="RefSeq" id="WP_136131557.1">
    <property type="nucleotide sequence ID" value="NZ_PDKS01000001.1"/>
</dbReference>
<evidence type="ECO:0000256" key="9">
    <source>
        <dbReference type="ARBA" id="ARBA00052761"/>
    </source>
</evidence>
<dbReference type="GO" id="GO:0004149">
    <property type="term" value="F:dihydrolipoyllysine-residue succinyltransferase activity"/>
    <property type="evidence" value="ECO:0007669"/>
    <property type="project" value="UniProtKB-UniRule"/>
</dbReference>
<dbReference type="InterPro" id="IPR004167">
    <property type="entry name" value="PSBD"/>
</dbReference>
<dbReference type="Gene3D" id="3.30.559.10">
    <property type="entry name" value="Chloramphenicol acetyltransferase-like domain"/>
    <property type="match status" value="1"/>
</dbReference>
<dbReference type="InterPro" id="IPR001078">
    <property type="entry name" value="2-oxoacid_DH_actylTfrase"/>
</dbReference>
<dbReference type="SUPFAM" id="SSF51230">
    <property type="entry name" value="Single hybrid motif"/>
    <property type="match status" value="1"/>
</dbReference>
<dbReference type="InterPro" id="IPR011053">
    <property type="entry name" value="Single_hybrid_motif"/>
</dbReference>
<dbReference type="GO" id="GO:0045252">
    <property type="term" value="C:oxoglutarate dehydrogenase complex"/>
    <property type="evidence" value="ECO:0007669"/>
    <property type="project" value="UniProtKB-UniRule"/>
</dbReference>
<evidence type="ECO:0000256" key="7">
    <source>
        <dbReference type="ARBA" id="ARBA00022823"/>
    </source>
</evidence>
<accession>A0A2P5SYZ4</accession>